<dbReference type="EMBL" id="JABSTQ010011147">
    <property type="protein sequence ID" value="KAG0414825.1"/>
    <property type="molecule type" value="Genomic_DNA"/>
</dbReference>
<dbReference type="Proteomes" id="UP000805193">
    <property type="component" value="Unassembled WGS sequence"/>
</dbReference>
<sequence>MDATRTTFANMRSEVEKPKSPRCSFQSSLCTDDAAAALVAARPTKSSCRDFYTDASCWVRERVYGCLCVCEGISKTSGRSSQHAENVQRREQMEGCRRNTYQ</sequence>
<gene>
    <name evidence="1" type="ORF">HPB47_008027</name>
</gene>
<protein>
    <submittedName>
        <fullName evidence="1">Uncharacterized protein</fullName>
    </submittedName>
</protein>
<evidence type="ECO:0000313" key="2">
    <source>
        <dbReference type="Proteomes" id="UP000805193"/>
    </source>
</evidence>
<proteinExistence type="predicted"/>
<accession>A0AC60P5W9</accession>
<keyword evidence="2" id="KW-1185">Reference proteome</keyword>
<name>A0AC60P5W9_IXOPE</name>
<organism evidence="1 2">
    <name type="scientific">Ixodes persulcatus</name>
    <name type="common">Taiga tick</name>
    <dbReference type="NCBI Taxonomy" id="34615"/>
    <lineage>
        <taxon>Eukaryota</taxon>
        <taxon>Metazoa</taxon>
        <taxon>Ecdysozoa</taxon>
        <taxon>Arthropoda</taxon>
        <taxon>Chelicerata</taxon>
        <taxon>Arachnida</taxon>
        <taxon>Acari</taxon>
        <taxon>Parasitiformes</taxon>
        <taxon>Ixodida</taxon>
        <taxon>Ixodoidea</taxon>
        <taxon>Ixodidae</taxon>
        <taxon>Ixodinae</taxon>
        <taxon>Ixodes</taxon>
    </lineage>
</organism>
<comment type="caution">
    <text evidence="1">The sequence shown here is derived from an EMBL/GenBank/DDBJ whole genome shotgun (WGS) entry which is preliminary data.</text>
</comment>
<reference evidence="1 2" key="1">
    <citation type="journal article" date="2020" name="Cell">
        <title>Large-Scale Comparative Analyses of Tick Genomes Elucidate Their Genetic Diversity and Vector Capacities.</title>
        <authorList>
            <consortium name="Tick Genome and Microbiome Consortium (TIGMIC)"/>
            <person name="Jia N."/>
            <person name="Wang J."/>
            <person name="Shi W."/>
            <person name="Du L."/>
            <person name="Sun Y."/>
            <person name="Zhan W."/>
            <person name="Jiang J.F."/>
            <person name="Wang Q."/>
            <person name="Zhang B."/>
            <person name="Ji P."/>
            <person name="Bell-Sakyi L."/>
            <person name="Cui X.M."/>
            <person name="Yuan T.T."/>
            <person name="Jiang B.G."/>
            <person name="Yang W.F."/>
            <person name="Lam T.T."/>
            <person name="Chang Q.C."/>
            <person name="Ding S.J."/>
            <person name="Wang X.J."/>
            <person name="Zhu J.G."/>
            <person name="Ruan X.D."/>
            <person name="Zhao L."/>
            <person name="Wei J.T."/>
            <person name="Ye R.Z."/>
            <person name="Que T.C."/>
            <person name="Du C.H."/>
            <person name="Zhou Y.H."/>
            <person name="Cheng J.X."/>
            <person name="Dai P.F."/>
            <person name="Guo W.B."/>
            <person name="Han X.H."/>
            <person name="Huang E.J."/>
            <person name="Li L.F."/>
            <person name="Wei W."/>
            <person name="Gao Y.C."/>
            <person name="Liu J.Z."/>
            <person name="Shao H.Z."/>
            <person name="Wang X."/>
            <person name="Wang C.C."/>
            <person name="Yang T.C."/>
            <person name="Huo Q.B."/>
            <person name="Li W."/>
            <person name="Chen H.Y."/>
            <person name="Chen S.E."/>
            <person name="Zhou L.G."/>
            <person name="Ni X.B."/>
            <person name="Tian J.H."/>
            <person name="Sheng Y."/>
            <person name="Liu T."/>
            <person name="Pan Y.S."/>
            <person name="Xia L.Y."/>
            <person name="Li J."/>
            <person name="Zhao F."/>
            <person name="Cao W.C."/>
        </authorList>
    </citation>
    <scope>NUCLEOTIDE SEQUENCE [LARGE SCALE GENOMIC DNA]</scope>
    <source>
        <strain evidence="1">Iper-2018</strain>
    </source>
</reference>
<evidence type="ECO:0000313" key="1">
    <source>
        <dbReference type="EMBL" id="KAG0414825.1"/>
    </source>
</evidence>